<dbReference type="CDD" id="cd00093">
    <property type="entry name" value="HTH_XRE"/>
    <property type="match status" value="1"/>
</dbReference>
<dbReference type="AlphaFoldDB" id="A0A3B0T5L2"/>
<name>A0A3B0T5L2_9ZZZZ</name>
<dbReference type="Gene3D" id="1.10.260.40">
    <property type="entry name" value="lambda repressor-like DNA-binding domains"/>
    <property type="match status" value="1"/>
</dbReference>
<reference evidence="2" key="1">
    <citation type="submission" date="2018-06" db="EMBL/GenBank/DDBJ databases">
        <authorList>
            <person name="Zhirakovskaya E."/>
        </authorList>
    </citation>
    <scope>NUCLEOTIDE SEQUENCE</scope>
</reference>
<protein>
    <recommendedName>
        <fullName evidence="1">HTH cro/C1-type domain-containing protein</fullName>
    </recommendedName>
</protein>
<evidence type="ECO:0000259" key="1">
    <source>
        <dbReference type="PROSITE" id="PS50943"/>
    </source>
</evidence>
<dbReference type="InterPro" id="IPR010982">
    <property type="entry name" value="Lambda_DNA-bd_dom_sf"/>
</dbReference>
<dbReference type="PROSITE" id="PS50943">
    <property type="entry name" value="HTH_CROC1"/>
    <property type="match status" value="1"/>
</dbReference>
<accession>A0A3B0T5L2</accession>
<dbReference type="SUPFAM" id="SSF47413">
    <property type="entry name" value="lambda repressor-like DNA-binding domains"/>
    <property type="match status" value="1"/>
</dbReference>
<evidence type="ECO:0000313" key="2">
    <source>
        <dbReference type="EMBL" id="VAW13615.1"/>
    </source>
</evidence>
<proteinExistence type="predicted"/>
<dbReference type="GO" id="GO:0003677">
    <property type="term" value="F:DNA binding"/>
    <property type="evidence" value="ECO:0007669"/>
    <property type="project" value="InterPro"/>
</dbReference>
<gene>
    <name evidence="2" type="ORF">MNBD_ALPHA09-1771</name>
</gene>
<sequence>MRGLTLRDLADRIGTTPQTVQRLETANMTVSTDWLEKIAQALEVRITDLLEDNQRCGIPMLGVTGRAGQLAPGPSNEQISLDVPADDPVAVQTTSASGPYQAGSILVGNRYRDKNIANAAGRNAIVALKDGSMVLRRVILQPDGHGISLLSLDAGGDVTHGAEIEWAAPIVMTVTYE</sequence>
<dbReference type="SMART" id="SM00530">
    <property type="entry name" value="HTH_XRE"/>
    <property type="match status" value="1"/>
</dbReference>
<dbReference type="EMBL" id="UOEM01000062">
    <property type="protein sequence ID" value="VAW13615.1"/>
    <property type="molecule type" value="Genomic_DNA"/>
</dbReference>
<organism evidence="2">
    <name type="scientific">hydrothermal vent metagenome</name>
    <dbReference type="NCBI Taxonomy" id="652676"/>
    <lineage>
        <taxon>unclassified sequences</taxon>
        <taxon>metagenomes</taxon>
        <taxon>ecological metagenomes</taxon>
    </lineage>
</organism>
<dbReference type="InterPro" id="IPR001387">
    <property type="entry name" value="Cro/C1-type_HTH"/>
</dbReference>
<feature type="domain" description="HTH cro/C1-type" evidence="1">
    <location>
        <begin position="2"/>
        <end position="49"/>
    </location>
</feature>
<dbReference type="Pfam" id="PF13443">
    <property type="entry name" value="HTH_26"/>
    <property type="match status" value="1"/>
</dbReference>